<dbReference type="PROSITE" id="PS01011">
    <property type="entry name" value="FOLYLPOLYGLU_SYNT_1"/>
    <property type="match status" value="1"/>
</dbReference>
<evidence type="ECO:0000256" key="4">
    <source>
        <dbReference type="ARBA" id="ARBA00008276"/>
    </source>
</evidence>
<dbReference type="PROSITE" id="PS01012">
    <property type="entry name" value="FOLYLPOLYGLU_SYNT_2"/>
    <property type="match status" value="1"/>
</dbReference>
<dbReference type="PIRSF" id="PIRSF001563">
    <property type="entry name" value="Folylpolyglu_synth"/>
    <property type="match status" value="1"/>
</dbReference>
<evidence type="ECO:0000313" key="21">
    <source>
        <dbReference type="EMBL" id="WEG73922.1"/>
    </source>
</evidence>
<comment type="similarity">
    <text evidence="4 18">Belongs to the folylpolyglutamate synthase family.</text>
</comment>
<dbReference type="GO" id="GO:0005737">
    <property type="term" value="C:cytoplasm"/>
    <property type="evidence" value="ECO:0007669"/>
    <property type="project" value="TreeGrafter"/>
</dbReference>
<comment type="subunit">
    <text evidence="5">Monomer.</text>
</comment>
<protein>
    <recommendedName>
        <fullName evidence="8">Dihydrofolate synthase/folylpolyglutamate synthase</fullName>
        <ecNumber evidence="6">6.3.2.12</ecNumber>
        <ecNumber evidence="7">6.3.2.17</ecNumber>
    </recommendedName>
    <alternativeName>
        <fullName evidence="15">Tetrahydrofolylpolyglutamate synthase</fullName>
    </alternativeName>
</protein>
<evidence type="ECO:0000256" key="16">
    <source>
        <dbReference type="ARBA" id="ARBA00047493"/>
    </source>
</evidence>
<comment type="catalytic activity">
    <reaction evidence="16">
        <text>(6S)-5,6,7,8-tetrahydrofolyl-(gamma-L-Glu)(n) + L-glutamate + ATP = (6S)-5,6,7,8-tetrahydrofolyl-(gamma-L-Glu)(n+1) + ADP + phosphate + H(+)</text>
        <dbReference type="Rhea" id="RHEA:10580"/>
        <dbReference type="Rhea" id="RHEA-COMP:14738"/>
        <dbReference type="Rhea" id="RHEA-COMP:14740"/>
        <dbReference type="ChEBI" id="CHEBI:15378"/>
        <dbReference type="ChEBI" id="CHEBI:29985"/>
        <dbReference type="ChEBI" id="CHEBI:30616"/>
        <dbReference type="ChEBI" id="CHEBI:43474"/>
        <dbReference type="ChEBI" id="CHEBI:141005"/>
        <dbReference type="ChEBI" id="CHEBI:456216"/>
        <dbReference type="EC" id="6.3.2.17"/>
    </reaction>
</comment>
<name>A0AAF0I9Y4_9ENTE</name>
<dbReference type="SUPFAM" id="SSF53623">
    <property type="entry name" value="MurD-like peptide ligases, catalytic domain"/>
    <property type="match status" value="1"/>
</dbReference>
<evidence type="ECO:0000256" key="14">
    <source>
        <dbReference type="ARBA" id="ARBA00022909"/>
    </source>
</evidence>
<dbReference type="InterPro" id="IPR018109">
    <property type="entry name" value="Folylpolyglutamate_synth_CS"/>
</dbReference>
<evidence type="ECO:0000259" key="20">
    <source>
        <dbReference type="Pfam" id="PF08245"/>
    </source>
</evidence>
<dbReference type="Pfam" id="PF08245">
    <property type="entry name" value="Mur_ligase_M"/>
    <property type="match status" value="1"/>
</dbReference>
<sequence>MNYEQAIAWIHGRLPFGLRPGLARIEALLELVGNPQDKLKLVHIGGTNGKGSTVACLRQLLEAEGLRVGTFTSPFIERFNERLSINHQPISDQDLINLVEKYQPLVAKLDQDPLLQGITEFEVITAMMFDYFVEQQVEIGIIEVGLGGLLDSTNVLTPLVSAITTLGLDHMDILGDSLEEIAEQKAGIIKTETEVVLGNIPSKALEVMMNRAQELGSQVYLFGRDFTGLANQSLGLMGENFCYVSEKLRNIELVIPLVGQHQIENASLAIKIYELLAPHLNYPVKAEKIEASLRQVTWPGRMEVLSESPLIMLDGAHNEPALVRLVANLKELFPTQQVTLLFAALTTKDVKKMLEMLATVSNSQLALTTFSYPKAYQLENYVNVVPSKKAVMVSDWQEFVSNFRKSAQENEVLIITGSLYFISEVRAFLLKGEVE</sequence>
<dbReference type="GO" id="GO:0005524">
    <property type="term" value="F:ATP binding"/>
    <property type="evidence" value="ECO:0007669"/>
    <property type="project" value="UniProtKB-KW"/>
</dbReference>
<comment type="cofactor">
    <cofactor evidence="1">
        <name>Mg(2+)</name>
        <dbReference type="ChEBI" id="CHEBI:18420"/>
    </cofactor>
</comment>
<dbReference type="Gene3D" id="3.90.190.20">
    <property type="entry name" value="Mur ligase, C-terminal domain"/>
    <property type="match status" value="1"/>
</dbReference>
<dbReference type="InterPro" id="IPR036615">
    <property type="entry name" value="Mur_ligase_C_dom_sf"/>
</dbReference>
<evidence type="ECO:0000256" key="5">
    <source>
        <dbReference type="ARBA" id="ARBA00011245"/>
    </source>
</evidence>
<evidence type="ECO:0000256" key="7">
    <source>
        <dbReference type="ARBA" id="ARBA00013025"/>
    </source>
</evidence>
<dbReference type="Pfam" id="PF02875">
    <property type="entry name" value="Mur_ligase_C"/>
    <property type="match status" value="1"/>
</dbReference>
<dbReference type="InterPro" id="IPR004101">
    <property type="entry name" value="Mur_ligase_C"/>
</dbReference>
<evidence type="ECO:0000313" key="22">
    <source>
        <dbReference type="Proteomes" id="UP001179647"/>
    </source>
</evidence>
<reference evidence="21" key="1">
    <citation type="submission" date="2022-10" db="EMBL/GenBank/DDBJ databases">
        <title>Vagococcus sp. isolated from poultry meat.</title>
        <authorList>
            <person name="Johansson P."/>
            <person name="Bjorkroth J."/>
        </authorList>
    </citation>
    <scope>NUCLEOTIDE SEQUENCE</scope>
    <source>
        <strain evidence="21">STAA11</strain>
    </source>
</reference>
<evidence type="ECO:0000256" key="17">
    <source>
        <dbReference type="ARBA" id="ARBA00049161"/>
    </source>
</evidence>
<evidence type="ECO:0000256" key="13">
    <source>
        <dbReference type="ARBA" id="ARBA00022842"/>
    </source>
</evidence>
<comment type="catalytic activity">
    <reaction evidence="17">
        <text>7,8-dihydropteroate + L-glutamate + ATP = 7,8-dihydrofolate + ADP + phosphate + H(+)</text>
        <dbReference type="Rhea" id="RHEA:23584"/>
        <dbReference type="ChEBI" id="CHEBI:15378"/>
        <dbReference type="ChEBI" id="CHEBI:17839"/>
        <dbReference type="ChEBI" id="CHEBI:29985"/>
        <dbReference type="ChEBI" id="CHEBI:30616"/>
        <dbReference type="ChEBI" id="CHEBI:43474"/>
        <dbReference type="ChEBI" id="CHEBI:57451"/>
        <dbReference type="ChEBI" id="CHEBI:456216"/>
        <dbReference type="EC" id="6.3.2.12"/>
    </reaction>
</comment>
<feature type="domain" description="Mur ligase C-terminal" evidence="19">
    <location>
        <begin position="300"/>
        <end position="418"/>
    </location>
</feature>
<dbReference type="AlphaFoldDB" id="A0AAF0I9Y4"/>
<dbReference type="GO" id="GO:0046656">
    <property type="term" value="P:folic acid biosynthetic process"/>
    <property type="evidence" value="ECO:0007669"/>
    <property type="project" value="UniProtKB-KW"/>
</dbReference>
<dbReference type="Gene3D" id="3.40.1190.10">
    <property type="entry name" value="Mur-like, catalytic domain"/>
    <property type="match status" value="1"/>
</dbReference>
<keyword evidence="11 18" id="KW-0547">Nucleotide-binding</keyword>
<comment type="pathway">
    <text evidence="2">Cofactor biosynthesis; tetrahydrofolate biosynthesis; 7,8-dihydrofolate from 2-amino-4-hydroxy-6-hydroxymethyl-7,8-dihydropteridine diphosphate and 4-aminobenzoate: step 2/2.</text>
</comment>
<evidence type="ECO:0000256" key="1">
    <source>
        <dbReference type="ARBA" id="ARBA00001946"/>
    </source>
</evidence>
<dbReference type="InterPro" id="IPR013221">
    <property type="entry name" value="Mur_ligase_cen"/>
</dbReference>
<keyword evidence="22" id="KW-1185">Reference proteome</keyword>
<evidence type="ECO:0000259" key="19">
    <source>
        <dbReference type="Pfam" id="PF02875"/>
    </source>
</evidence>
<dbReference type="InterPro" id="IPR001645">
    <property type="entry name" value="Folylpolyglutamate_synth"/>
</dbReference>
<evidence type="ECO:0000256" key="15">
    <source>
        <dbReference type="ARBA" id="ARBA00030592"/>
    </source>
</evidence>
<keyword evidence="10" id="KW-0479">Metal-binding</keyword>
<dbReference type="NCBIfam" id="TIGR01499">
    <property type="entry name" value="folC"/>
    <property type="match status" value="1"/>
</dbReference>
<dbReference type="FunFam" id="3.40.1190.10:FF:000004">
    <property type="entry name" value="Dihydrofolate synthase/folylpolyglutamate synthase"/>
    <property type="match status" value="1"/>
</dbReference>
<evidence type="ECO:0000256" key="10">
    <source>
        <dbReference type="ARBA" id="ARBA00022723"/>
    </source>
</evidence>
<gene>
    <name evidence="21" type="ORF">OL234_03150</name>
</gene>
<proteinExistence type="inferred from homology"/>
<dbReference type="PANTHER" id="PTHR11136:SF0">
    <property type="entry name" value="DIHYDROFOLATE SYNTHETASE-RELATED"/>
    <property type="match status" value="1"/>
</dbReference>
<evidence type="ECO:0000256" key="6">
    <source>
        <dbReference type="ARBA" id="ARBA00013023"/>
    </source>
</evidence>
<dbReference type="KEGG" id="vie:OL234_03150"/>
<evidence type="ECO:0000256" key="2">
    <source>
        <dbReference type="ARBA" id="ARBA00004799"/>
    </source>
</evidence>
<evidence type="ECO:0000256" key="3">
    <source>
        <dbReference type="ARBA" id="ARBA00005150"/>
    </source>
</evidence>
<dbReference type="GO" id="GO:0008841">
    <property type="term" value="F:dihydrofolate synthase activity"/>
    <property type="evidence" value="ECO:0007669"/>
    <property type="project" value="UniProtKB-EC"/>
</dbReference>
<dbReference type="Proteomes" id="UP001179647">
    <property type="component" value="Chromosome"/>
</dbReference>
<keyword evidence="13" id="KW-0460">Magnesium</keyword>
<evidence type="ECO:0000256" key="18">
    <source>
        <dbReference type="PIRNR" id="PIRNR001563"/>
    </source>
</evidence>
<evidence type="ECO:0000256" key="8">
    <source>
        <dbReference type="ARBA" id="ARBA00019357"/>
    </source>
</evidence>
<evidence type="ECO:0000256" key="11">
    <source>
        <dbReference type="ARBA" id="ARBA00022741"/>
    </source>
</evidence>
<dbReference type="GO" id="GO:0004326">
    <property type="term" value="F:tetrahydrofolylpolyglutamate synthase activity"/>
    <property type="evidence" value="ECO:0007669"/>
    <property type="project" value="UniProtKB-EC"/>
</dbReference>
<evidence type="ECO:0000256" key="12">
    <source>
        <dbReference type="ARBA" id="ARBA00022840"/>
    </source>
</evidence>
<dbReference type="RefSeq" id="WP_275469722.1">
    <property type="nucleotide sequence ID" value="NZ_CP110232.1"/>
</dbReference>
<keyword evidence="12 18" id="KW-0067">ATP-binding</keyword>
<dbReference type="SUPFAM" id="SSF53244">
    <property type="entry name" value="MurD-like peptide ligases, peptide-binding domain"/>
    <property type="match status" value="1"/>
</dbReference>
<accession>A0AAF0I9Y4</accession>
<keyword evidence="14" id="KW-0289">Folate biosynthesis</keyword>
<dbReference type="EC" id="6.3.2.17" evidence="7"/>
<dbReference type="GO" id="GO:0046872">
    <property type="term" value="F:metal ion binding"/>
    <property type="evidence" value="ECO:0007669"/>
    <property type="project" value="UniProtKB-KW"/>
</dbReference>
<comment type="pathway">
    <text evidence="3">Cofactor biosynthesis; tetrahydrofolylpolyglutamate biosynthesis.</text>
</comment>
<dbReference type="PANTHER" id="PTHR11136">
    <property type="entry name" value="FOLYLPOLYGLUTAMATE SYNTHASE-RELATED"/>
    <property type="match status" value="1"/>
</dbReference>
<dbReference type="EC" id="6.3.2.12" evidence="6"/>
<dbReference type="InterPro" id="IPR036565">
    <property type="entry name" value="Mur-like_cat_sf"/>
</dbReference>
<dbReference type="EMBL" id="CP110232">
    <property type="protein sequence ID" value="WEG73922.1"/>
    <property type="molecule type" value="Genomic_DNA"/>
</dbReference>
<evidence type="ECO:0000256" key="9">
    <source>
        <dbReference type="ARBA" id="ARBA00022598"/>
    </source>
</evidence>
<feature type="domain" description="Mur ligase central" evidence="20">
    <location>
        <begin position="127"/>
        <end position="270"/>
    </location>
</feature>
<organism evidence="21 22">
    <name type="scientific">Vagococcus intermedius</name>
    <dbReference type="NCBI Taxonomy" id="2991418"/>
    <lineage>
        <taxon>Bacteria</taxon>
        <taxon>Bacillati</taxon>
        <taxon>Bacillota</taxon>
        <taxon>Bacilli</taxon>
        <taxon>Lactobacillales</taxon>
        <taxon>Enterococcaceae</taxon>
        <taxon>Vagococcus</taxon>
    </lineage>
</organism>
<keyword evidence="9 18" id="KW-0436">Ligase</keyword>